<reference evidence="3 4" key="1">
    <citation type="submission" date="2015-10" db="EMBL/GenBank/DDBJ databases">
        <title>Pseudomonas putida clinical strains.</title>
        <authorList>
            <person name="Molina L."/>
            <person name="Udaondo Z."/>
        </authorList>
    </citation>
    <scope>NUCLEOTIDE SEQUENCE [LARGE SCALE GENOMIC DNA]</scope>
    <source>
        <strain evidence="3 4">HB13667</strain>
    </source>
</reference>
<keyword evidence="1" id="KW-0732">Signal</keyword>
<evidence type="ECO:0000313" key="3">
    <source>
        <dbReference type="EMBL" id="KPM63237.1"/>
    </source>
</evidence>
<evidence type="ECO:0000313" key="5">
    <source>
        <dbReference type="Proteomes" id="UP000218731"/>
    </source>
</evidence>
<organism evidence="3 4">
    <name type="scientific">Pseudomonas putida</name>
    <name type="common">Arthrobacter siderocapsulatus</name>
    <dbReference type="NCBI Taxonomy" id="303"/>
    <lineage>
        <taxon>Bacteria</taxon>
        <taxon>Pseudomonadati</taxon>
        <taxon>Pseudomonadota</taxon>
        <taxon>Gammaproteobacteria</taxon>
        <taxon>Pseudomonadales</taxon>
        <taxon>Pseudomonadaceae</taxon>
        <taxon>Pseudomonas</taxon>
    </lineage>
</organism>
<dbReference type="AlphaFoldDB" id="A0A0P7CPD0"/>
<dbReference type="Proteomes" id="UP000218731">
    <property type="component" value="Chromosome 1"/>
</dbReference>
<evidence type="ECO:0000256" key="1">
    <source>
        <dbReference type="SAM" id="SignalP"/>
    </source>
</evidence>
<name>A0A0P7CPD0_PSEPU</name>
<proteinExistence type="predicted"/>
<dbReference type="Proteomes" id="UP000050437">
    <property type="component" value="Unassembled WGS sequence"/>
</dbReference>
<dbReference type="EMBL" id="LKKS01000098">
    <property type="protein sequence ID" value="KPM63237.1"/>
    <property type="molecule type" value="Genomic_DNA"/>
</dbReference>
<dbReference type="RefSeq" id="WP_052484815.1">
    <property type="nucleotide sequence ID" value="NZ_AP015029.1"/>
</dbReference>
<dbReference type="EMBL" id="AP015029">
    <property type="protein sequence ID" value="BAW21430.1"/>
    <property type="molecule type" value="Genomic_DNA"/>
</dbReference>
<feature type="chain" id="PRO_5006137054" evidence="1">
    <location>
        <begin position="22"/>
        <end position="204"/>
    </location>
</feature>
<protein>
    <submittedName>
        <fullName evidence="3">Uncharacterized protein</fullName>
    </submittedName>
</protein>
<feature type="signal peptide" evidence="1">
    <location>
        <begin position="1"/>
        <end position="21"/>
    </location>
</feature>
<sequence length="204" mass="22530">MIMTGKTALYLGAAAALSTTAAVGYFAMGQDGQGLYVEGENVYVCPTVLDKNRFFDCRIAGERTPRFKQLPFIDTETGERFLKTVHAYFPVNCGQYGCAVLNNWDGFKQGTLVGQGVYGRYLMDSGWYLDFDSSGKTTAYRSDVGPQQGHALYTKSSSNHVSGYGTEACFDAMVTEIQEENPNFPISFDMMNEMRAECGLHVED</sequence>
<gene>
    <name evidence="3" type="ORF">HB13667_15360</name>
    <name evidence="2" type="ORF">KF715C_ch8570</name>
</gene>
<evidence type="ECO:0000313" key="2">
    <source>
        <dbReference type="EMBL" id="BAW21430.1"/>
    </source>
</evidence>
<reference evidence="2 5" key="2">
    <citation type="submission" date="2015-11" db="EMBL/GenBank/DDBJ databases">
        <title>Complete genome sequencing of a biphenyl-degrading bacterium, Pseudomonas putida KF715 (=NBRC110667).</title>
        <authorList>
            <person name="Suenaga H."/>
            <person name="Fujihara N."/>
            <person name="Watanabe T."/>
            <person name="Hirose J."/>
            <person name="Kimura N."/>
            <person name="Yamazoe A."/>
            <person name="Hosoyama A."/>
            <person name="Shimodaira J."/>
            <person name="Furukawa K."/>
        </authorList>
    </citation>
    <scope>NUCLEOTIDE SEQUENCE [LARGE SCALE GENOMIC DNA]</scope>
    <source>
        <strain evidence="2 5">KF715</strain>
    </source>
</reference>
<accession>A0A0P7CPD0</accession>
<evidence type="ECO:0000313" key="4">
    <source>
        <dbReference type="Proteomes" id="UP000050437"/>
    </source>
</evidence>